<dbReference type="Proteomes" id="UP000030014">
    <property type="component" value="Unassembled WGS sequence"/>
</dbReference>
<dbReference type="InterPro" id="IPR012340">
    <property type="entry name" value="NA-bd_OB-fold"/>
</dbReference>
<dbReference type="RefSeq" id="WP_013726064.1">
    <property type="nucleotide sequence ID" value="NZ_JDRY01000040.1"/>
</dbReference>
<dbReference type="EMBL" id="JDRY01000040">
    <property type="protein sequence ID" value="KGM99041.1"/>
    <property type="molecule type" value="Genomic_DNA"/>
</dbReference>
<evidence type="ECO:0000313" key="8">
    <source>
        <dbReference type="Proteomes" id="UP000030014"/>
    </source>
</evidence>
<evidence type="ECO:0000256" key="5">
    <source>
        <dbReference type="SAM" id="Phobius"/>
    </source>
</evidence>
<reference evidence="7 8" key="1">
    <citation type="submission" date="2014-01" db="EMBL/GenBank/DDBJ databases">
        <title>Plasmidome dynamics in the species complex Clostridium novyi sensu lato converts strains of independent lineages into distinctly different pathogens.</title>
        <authorList>
            <person name="Skarin H."/>
            <person name="Segerman B."/>
        </authorList>
    </citation>
    <scope>NUCLEOTIDE SEQUENCE [LARGE SCALE GENOMIC DNA]</scope>
    <source>
        <strain evidence="7 8">DC5</strain>
    </source>
</reference>
<dbReference type="InterPro" id="IPR052165">
    <property type="entry name" value="Membrane_assoc_protease"/>
</dbReference>
<dbReference type="GO" id="GO:0005886">
    <property type="term" value="C:plasma membrane"/>
    <property type="evidence" value="ECO:0007669"/>
    <property type="project" value="TreeGrafter"/>
</dbReference>
<evidence type="ECO:0000256" key="1">
    <source>
        <dbReference type="ARBA" id="ARBA00004141"/>
    </source>
</evidence>
<evidence type="ECO:0000313" key="7">
    <source>
        <dbReference type="EMBL" id="KGM99041.1"/>
    </source>
</evidence>
<name>A0A0A0IFG5_CLOBO</name>
<dbReference type="SUPFAM" id="SSF141322">
    <property type="entry name" value="NfeD domain-like"/>
    <property type="match status" value="1"/>
</dbReference>
<protein>
    <submittedName>
        <fullName evidence="7">Nodulation efficiency protein D</fullName>
    </submittedName>
</protein>
<keyword evidence="2 5" id="KW-0812">Transmembrane</keyword>
<dbReference type="InterPro" id="IPR002810">
    <property type="entry name" value="NfeD-like_C"/>
</dbReference>
<dbReference type="AlphaFoldDB" id="A0A0A0IFG5"/>
<evidence type="ECO:0000259" key="6">
    <source>
        <dbReference type="Pfam" id="PF01957"/>
    </source>
</evidence>
<dbReference type="Gene3D" id="2.40.50.140">
    <property type="entry name" value="Nucleic acid-binding proteins"/>
    <property type="match status" value="1"/>
</dbReference>
<feature type="domain" description="NfeD-like C-terminal" evidence="6">
    <location>
        <begin position="91"/>
        <end position="146"/>
    </location>
</feature>
<keyword evidence="4 5" id="KW-0472">Membrane</keyword>
<comment type="caution">
    <text evidence="7">The sequence shown here is derived from an EMBL/GenBank/DDBJ whole genome shotgun (WGS) entry which is preliminary data.</text>
</comment>
<accession>A0A0A0IFG5</accession>
<feature type="transmembrane region" description="Helical" evidence="5">
    <location>
        <begin position="55"/>
        <end position="75"/>
    </location>
</feature>
<gene>
    <name evidence="7" type="ORF">Z955_09485</name>
</gene>
<keyword evidence="3 5" id="KW-1133">Transmembrane helix</keyword>
<dbReference type="PANTHER" id="PTHR33507">
    <property type="entry name" value="INNER MEMBRANE PROTEIN YBBJ"/>
    <property type="match status" value="1"/>
</dbReference>
<evidence type="ECO:0000256" key="4">
    <source>
        <dbReference type="ARBA" id="ARBA00023136"/>
    </source>
</evidence>
<sequence>MKGVGCVNGYLILWIIISIVALVVDISTSSFLFVWFTIGGVVSTILTLMGCSFTIQVISFIIVSLILMVICYPIIKKTIKNTLPITPTMEEKYIGEEFVIEKDVEEKVSIKYNGIYWTVKSVEGNIHKGSSVKIIGIDGNKLLIKKI</sequence>
<feature type="transmembrane region" description="Helical" evidence="5">
    <location>
        <begin position="6"/>
        <end position="24"/>
    </location>
</feature>
<dbReference type="PANTHER" id="PTHR33507:SF3">
    <property type="entry name" value="INNER MEMBRANE PROTEIN YBBJ"/>
    <property type="match status" value="1"/>
</dbReference>
<organism evidence="7 8">
    <name type="scientific">Clostridium botulinum C/D str. DC5</name>
    <dbReference type="NCBI Taxonomy" id="1443128"/>
    <lineage>
        <taxon>Bacteria</taxon>
        <taxon>Bacillati</taxon>
        <taxon>Bacillota</taxon>
        <taxon>Clostridia</taxon>
        <taxon>Eubacteriales</taxon>
        <taxon>Clostridiaceae</taxon>
        <taxon>Clostridium</taxon>
    </lineage>
</organism>
<proteinExistence type="predicted"/>
<comment type="subcellular location">
    <subcellularLocation>
        <location evidence="1">Membrane</location>
        <topology evidence="1">Multi-pass membrane protein</topology>
    </subcellularLocation>
</comment>
<evidence type="ECO:0000256" key="2">
    <source>
        <dbReference type="ARBA" id="ARBA00022692"/>
    </source>
</evidence>
<dbReference type="Pfam" id="PF01957">
    <property type="entry name" value="NfeD"/>
    <property type="match status" value="1"/>
</dbReference>
<evidence type="ECO:0000256" key="3">
    <source>
        <dbReference type="ARBA" id="ARBA00022989"/>
    </source>
</evidence>